<dbReference type="PANTHER" id="PTHR43695">
    <property type="entry name" value="PUTATIVE (AFU_ORTHOLOGUE AFUA_2G17250)-RELATED"/>
    <property type="match status" value="1"/>
</dbReference>
<protein>
    <submittedName>
        <fullName evidence="5">Rhamnogalacturonan acetylesterase</fullName>
    </submittedName>
</protein>
<dbReference type="InterPro" id="IPR013830">
    <property type="entry name" value="SGNH_hydro"/>
</dbReference>
<feature type="domain" description="SGNH hydrolase-type esterase" evidence="4">
    <location>
        <begin position="37"/>
        <end position="252"/>
    </location>
</feature>
<evidence type="ECO:0000256" key="3">
    <source>
        <dbReference type="SAM" id="SignalP"/>
    </source>
</evidence>
<evidence type="ECO:0000313" key="5">
    <source>
        <dbReference type="EMBL" id="KAH7359451.1"/>
    </source>
</evidence>
<dbReference type="GO" id="GO:0016787">
    <property type="term" value="F:hydrolase activity"/>
    <property type="evidence" value="ECO:0007669"/>
    <property type="project" value="UniProtKB-KW"/>
</dbReference>
<evidence type="ECO:0000256" key="2">
    <source>
        <dbReference type="ARBA" id="ARBA00022801"/>
    </source>
</evidence>
<evidence type="ECO:0000313" key="6">
    <source>
        <dbReference type="Proteomes" id="UP000813385"/>
    </source>
</evidence>
<keyword evidence="6" id="KW-1185">Reference proteome</keyword>
<organism evidence="5 6">
    <name type="scientific">Plectosphaerella cucumerina</name>
    <dbReference type="NCBI Taxonomy" id="40658"/>
    <lineage>
        <taxon>Eukaryota</taxon>
        <taxon>Fungi</taxon>
        <taxon>Dikarya</taxon>
        <taxon>Ascomycota</taxon>
        <taxon>Pezizomycotina</taxon>
        <taxon>Sordariomycetes</taxon>
        <taxon>Hypocreomycetidae</taxon>
        <taxon>Glomerellales</taxon>
        <taxon>Plectosphaerellaceae</taxon>
        <taxon>Plectosphaerella</taxon>
    </lineage>
</organism>
<evidence type="ECO:0000259" key="4">
    <source>
        <dbReference type="Pfam" id="PF13472"/>
    </source>
</evidence>
<gene>
    <name evidence="5" type="ORF">B0T11DRAFT_300334</name>
</gene>
<dbReference type="SUPFAM" id="SSF52266">
    <property type="entry name" value="SGNH hydrolase"/>
    <property type="match status" value="1"/>
</dbReference>
<dbReference type="InterPro" id="IPR036514">
    <property type="entry name" value="SGNH_hydro_sf"/>
</dbReference>
<proteinExistence type="inferred from homology"/>
<sequence>MRLSAIFTFAAVVLNPALAAPLDIESRATQKLLICSDSTTANYVAGNALQGQASHSLPSRTGADLAPRWGYYLSSYTNLDVRNLAKNGHSTRSFINEGLWSSLLASTVSGDFVLIEMGHNDDGDPTAAGTTAADRAALTGTGEETKVVTTTSGAKETVHTFGWYLRKMIADVRAKDATPIISGMVNRNYWNGNTLRTDWPFATYAQQVAKAAGIEYLEHTRYSTVLFQSFGPTKAKTYFPNDNTHTNWEGAKLNTQTFVQSVKCKCGGTSKLSQHLNAAAKALTTPVCQAC</sequence>
<dbReference type="OrthoDB" id="5041285at2759"/>
<name>A0A8K0X2N2_9PEZI</name>
<dbReference type="AlphaFoldDB" id="A0A8K0X2N2"/>
<evidence type="ECO:0000256" key="1">
    <source>
        <dbReference type="ARBA" id="ARBA00008668"/>
    </source>
</evidence>
<keyword evidence="2" id="KW-0378">Hydrolase</keyword>
<feature type="signal peptide" evidence="3">
    <location>
        <begin position="1"/>
        <end position="19"/>
    </location>
</feature>
<reference evidence="5" key="1">
    <citation type="journal article" date="2021" name="Nat. Commun.">
        <title>Genetic determinants of endophytism in the Arabidopsis root mycobiome.</title>
        <authorList>
            <person name="Mesny F."/>
            <person name="Miyauchi S."/>
            <person name="Thiergart T."/>
            <person name="Pickel B."/>
            <person name="Atanasova L."/>
            <person name="Karlsson M."/>
            <person name="Huettel B."/>
            <person name="Barry K.W."/>
            <person name="Haridas S."/>
            <person name="Chen C."/>
            <person name="Bauer D."/>
            <person name="Andreopoulos W."/>
            <person name="Pangilinan J."/>
            <person name="LaButti K."/>
            <person name="Riley R."/>
            <person name="Lipzen A."/>
            <person name="Clum A."/>
            <person name="Drula E."/>
            <person name="Henrissat B."/>
            <person name="Kohler A."/>
            <person name="Grigoriev I.V."/>
            <person name="Martin F.M."/>
            <person name="Hacquard S."/>
        </authorList>
    </citation>
    <scope>NUCLEOTIDE SEQUENCE</scope>
    <source>
        <strain evidence="5">MPI-CAGE-AT-0016</strain>
    </source>
</reference>
<dbReference type="Proteomes" id="UP000813385">
    <property type="component" value="Unassembled WGS sequence"/>
</dbReference>
<dbReference type="PANTHER" id="PTHR43695:SF1">
    <property type="entry name" value="RHAMNOGALACTURONAN ACETYLESTERASE"/>
    <property type="match status" value="1"/>
</dbReference>
<dbReference type="Gene3D" id="3.40.50.1110">
    <property type="entry name" value="SGNH hydrolase"/>
    <property type="match status" value="1"/>
</dbReference>
<dbReference type="EMBL" id="JAGPXD010000004">
    <property type="protein sequence ID" value="KAH7359451.1"/>
    <property type="molecule type" value="Genomic_DNA"/>
</dbReference>
<keyword evidence="3" id="KW-0732">Signal</keyword>
<comment type="similarity">
    <text evidence="1">Belongs to the 'GDSL' lipolytic enzyme family.</text>
</comment>
<accession>A0A8K0X2N2</accession>
<comment type="caution">
    <text evidence="5">The sequence shown here is derived from an EMBL/GenBank/DDBJ whole genome shotgun (WGS) entry which is preliminary data.</text>
</comment>
<feature type="chain" id="PRO_5035469203" evidence="3">
    <location>
        <begin position="20"/>
        <end position="291"/>
    </location>
</feature>
<dbReference type="Pfam" id="PF13472">
    <property type="entry name" value="Lipase_GDSL_2"/>
    <property type="match status" value="1"/>
</dbReference>
<dbReference type="InterPro" id="IPR037459">
    <property type="entry name" value="RhgT-like"/>
</dbReference>